<evidence type="ECO:0000313" key="4">
    <source>
        <dbReference type="Proteomes" id="UP000001058"/>
    </source>
</evidence>
<feature type="transmembrane region" description="Helical" evidence="2">
    <location>
        <begin position="261"/>
        <end position="283"/>
    </location>
</feature>
<feature type="compositionally biased region" description="Low complexity" evidence="1">
    <location>
        <begin position="85"/>
        <end position="120"/>
    </location>
</feature>
<feature type="transmembrane region" description="Helical" evidence="2">
    <location>
        <begin position="190"/>
        <end position="209"/>
    </location>
</feature>
<keyword evidence="2" id="KW-0472">Membrane</keyword>
<dbReference type="RefSeq" id="XP_002948653.1">
    <property type="nucleotide sequence ID" value="XM_002948607.1"/>
</dbReference>
<keyword evidence="4" id="KW-1185">Reference proteome</keyword>
<feature type="region of interest" description="Disordered" evidence="1">
    <location>
        <begin position="85"/>
        <end position="129"/>
    </location>
</feature>
<dbReference type="OrthoDB" id="422086at2759"/>
<accession>D8TQG1</accession>
<dbReference type="EMBL" id="GL378331">
    <property type="protein sequence ID" value="EFJ50528.1"/>
    <property type="molecule type" value="Genomic_DNA"/>
</dbReference>
<dbReference type="GeneID" id="9627340"/>
<dbReference type="Proteomes" id="UP000001058">
    <property type="component" value="Unassembled WGS sequence"/>
</dbReference>
<protein>
    <recommendedName>
        <fullName evidence="5">Transmembrane protein</fullName>
    </recommendedName>
</protein>
<dbReference type="KEGG" id="vcn:VOLCADRAFT_103977"/>
<keyword evidence="2" id="KW-0812">Transmembrane</keyword>
<evidence type="ECO:0000256" key="2">
    <source>
        <dbReference type="SAM" id="Phobius"/>
    </source>
</evidence>
<proteinExistence type="predicted"/>
<name>D8TQG1_VOLCA</name>
<dbReference type="STRING" id="3068.D8TQG1"/>
<feature type="transmembrane region" description="Helical" evidence="2">
    <location>
        <begin position="221"/>
        <end position="240"/>
    </location>
</feature>
<dbReference type="AlphaFoldDB" id="D8TQG1"/>
<evidence type="ECO:0008006" key="5">
    <source>
        <dbReference type="Google" id="ProtNLM"/>
    </source>
</evidence>
<feature type="transmembrane region" description="Helical" evidence="2">
    <location>
        <begin position="295"/>
        <end position="316"/>
    </location>
</feature>
<keyword evidence="2" id="KW-1133">Transmembrane helix</keyword>
<evidence type="ECO:0000256" key="1">
    <source>
        <dbReference type="SAM" id="MobiDB-lite"/>
    </source>
</evidence>
<dbReference type="InParanoid" id="D8TQG1"/>
<evidence type="ECO:0000313" key="3">
    <source>
        <dbReference type="EMBL" id="EFJ50528.1"/>
    </source>
</evidence>
<sequence>MLSPCLQHTQMEISYLGSGSSSAHVRVRRALAAGLTRHRVQAQIGSGSIRPTKSLELHASSGQPQSSVDHHLSQIPADPVDASRLAAQAASPAAVPDKTDSPTTSSSTRLAVSASSPSPASEDDHFADVWKPPQGEQPLWWVEKFEERRKAEAQRKAKDPTFITTLERVAPADGSAAAVDNPAVRFLKGVLQAVQLVLVLTLLLLLPAALHDGGLSLAKPFTTFGAYLCFFGFGTLARVVRYGNLAPRKQDQQVATWTGRLAFAAFVVVVPLLHLFAMYRFVGLALYTNAMSYNLTLYDIIGGVGMALATVLNTLAARHNYTRLNLVTGCGMIW</sequence>
<dbReference type="eggNOG" id="KOG2628">
    <property type="taxonomic scope" value="Eukaryota"/>
</dbReference>
<organism evidence="4">
    <name type="scientific">Volvox carteri f. nagariensis</name>
    <dbReference type="NCBI Taxonomy" id="3068"/>
    <lineage>
        <taxon>Eukaryota</taxon>
        <taxon>Viridiplantae</taxon>
        <taxon>Chlorophyta</taxon>
        <taxon>core chlorophytes</taxon>
        <taxon>Chlorophyceae</taxon>
        <taxon>CS clade</taxon>
        <taxon>Chlamydomonadales</taxon>
        <taxon>Volvocaceae</taxon>
        <taxon>Volvox</taxon>
    </lineage>
</organism>
<reference evidence="3 4" key="1">
    <citation type="journal article" date="2010" name="Science">
        <title>Genomic analysis of organismal complexity in the multicellular green alga Volvox carteri.</title>
        <authorList>
            <person name="Prochnik S.E."/>
            <person name="Umen J."/>
            <person name="Nedelcu A.M."/>
            <person name="Hallmann A."/>
            <person name="Miller S.M."/>
            <person name="Nishii I."/>
            <person name="Ferris P."/>
            <person name="Kuo A."/>
            <person name="Mitros T."/>
            <person name="Fritz-Laylin L.K."/>
            <person name="Hellsten U."/>
            <person name="Chapman J."/>
            <person name="Simakov O."/>
            <person name="Rensing S.A."/>
            <person name="Terry A."/>
            <person name="Pangilinan J."/>
            <person name="Kapitonov V."/>
            <person name="Jurka J."/>
            <person name="Salamov A."/>
            <person name="Shapiro H."/>
            <person name="Schmutz J."/>
            <person name="Grimwood J."/>
            <person name="Lindquist E."/>
            <person name="Lucas S."/>
            <person name="Grigoriev I.V."/>
            <person name="Schmitt R."/>
            <person name="Kirk D."/>
            <person name="Rokhsar D.S."/>
        </authorList>
    </citation>
    <scope>NUCLEOTIDE SEQUENCE [LARGE SCALE GENOMIC DNA]</scope>
    <source>
        <strain evidence="4">f. Nagariensis / Eve</strain>
    </source>
</reference>
<gene>
    <name evidence="3" type="ORF">VOLCADRAFT_103977</name>
</gene>